<evidence type="ECO:0000313" key="2">
    <source>
        <dbReference type="EMBL" id="MBP3950495.1"/>
    </source>
</evidence>
<reference evidence="2" key="1">
    <citation type="submission" date="2021-03" db="EMBL/GenBank/DDBJ databases">
        <title>Bacillus suaedae sp. nov., isolated from Suaeda aralocaspica.</title>
        <authorList>
            <person name="Lei R.F.R."/>
        </authorList>
    </citation>
    <scope>NUCLEOTIDE SEQUENCE</scope>
    <source>
        <strain evidence="2">YZJH907-2</strain>
    </source>
</reference>
<keyword evidence="1" id="KW-0812">Transmembrane</keyword>
<dbReference type="RefSeq" id="WP_210596673.1">
    <property type="nucleotide sequence ID" value="NZ_JAGKSQ010000002.1"/>
</dbReference>
<protein>
    <submittedName>
        <fullName evidence="2">Uncharacterized protein</fullName>
    </submittedName>
</protein>
<proteinExistence type="predicted"/>
<accession>A0A940WQ62</accession>
<gene>
    <name evidence="2" type="ORF">J7W16_05065</name>
</gene>
<dbReference type="AlphaFoldDB" id="A0A940WQ62"/>
<comment type="caution">
    <text evidence="2">The sequence shown here is derived from an EMBL/GenBank/DDBJ whole genome shotgun (WGS) entry which is preliminary data.</text>
</comment>
<organism evidence="2 3">
    <name type="scientific">Halalkalibacter suaedae</name>
    <dbReference type="NCBI Taxonomy" id="2822140"/>
    <lineage>
        <taxon>Bacteria</taxon>
        <taxon>Bacillati</taxon>
        <taxon>Bacillota</taxon>
        <taxon>Bacilli</taxon>
        <taxon>Bacillales</taxon>
        <taxon>Bacillaceae</taxon>
        <taxon>Halalkalibacter</taxon>
    </lineage>
</organism>
<evidence type="ECO:0000313" key="3">
    <source>
        <dbReference type="Proteomes" id="UP000678228"/>
    </source>
</evidence>
<dbReference type="Proteomes" id="UP000678228">
    <property type="component" value="Unassembled WGS sequence"/>
</dbReference>
<dbReference type="EMBL" id="JAGKSQ010000002">
    <property type="protein sequence ID" value="MBP3950495.1"/>
    <property type="molecule type" value="Genomic_DNA"/>
</dbReference>
<keyword evidence="1" id="KW-1133">Transmembrane helix</keyword>
<keyword evidence="1" id="KW-0472">Membrane</keyword>
<feature type="transmembrane region" description="Helical" evidence="1">
    <location>
        <begin position="12"/>
        <end position="31"/>
    </location>
</feature>
<evidence type="ECO:0000256" key="1">
    <source>
        <dbReference type="SAM" id="Phobius"/>
    </source>
</evidence>
<keyword evidence="3" id="KW-1185">Reference proteome</keyword>
<name>A0A940WQ62_9BACI</name>
<sequence>MIAKLSGFFPPGGIWIGATLTVVIPLLVYYVNRKLHEMGDPPWKNEEYRQKKQPK</sequence>